<dbReference type="STRING" id="65489.A0A0D3F3F2"/>
<dbReference type="PROSITE" id="PS51892">
    <property type="entry name" value="SUBTILASE"/>
    <property type="match status" value="3"/>
</dbReference>
<dbReference type="HOGENOM" id="CLU_000625_8_1_1"/>
<dbReference type="Gene3D" id="3.50.30.30">
    <property type="match status" value="1"/>
</dbReference>
<dbReference type="Gene3D" id="3.30.70.80">
    <property type="entry name" value="Peptidase S8 propeptide/proteinase inhibitor I9"/>
    <property type="match status" value="3"/>
</dbReference>
<feature type="domain" description="Subtilisin-like protease fibronectin type-III" evidence="11">
    <location>
        <begin position="1254"/>
        <end position="1350"/>
    </location>
</feature>
<proteinExistence type="inferred from homology"/>
<keyword evidence="5 7" id="KW-0720">Serine protease</keyword>
<feature type="active site" description="Charge relay system" evidence="7">
    <location>
        <position position="1822"/>
    </location>
</feature>
<dbReference type="InterPro" id="IPR037045">
    <property type="entry name" value="S8pro/Inhibitor_I9_sf"/>
</dbReference>
<feature type="domain" description="Peptidase S8/S53" evidence="9">
    <location>
        <begin position="150"/>
        <end position="415"/>
    </location>
</feature>
<feature type="domain" description="Inhibitor I9" evidence="10">
    <location>
        <begin position="655"/>
        <end position="733"/>
    </location>
</feature>
<dbReference type="InterPro" id="IPR000209">
    <property type="entry name" value="Peptidase_S8/S53_dom"/>
</dbReference>
<dbReference type="Gene3D" id="3.40.50.200">
    <property type="entry name" value="Peptidase S8/S53 domain"/>
    <property type="match status" value="5"/>
</dbReference>
<dbReference type="Pfam" id="PF00082">
    <property type="entry name" value="Peptidase_S8"/>
    <property type="match status" value="3"/>
</dbReference>
<dbReference type="GO" id="GO:0006508">
    <property type="term" value="P:proteolysis"/>
    <property type="evidence" value="ECO:0007669"/>
    <property type="project" value="UniProtKB-KW"/>
</dbReference>
<feature type="domain" description="Peptidase S8/S53" evidence="9">
    <location>
        <begin position="1455"/>
        <end position="1851"/>
    </location>
</feature>
<keyword evidence="13" id="KW-1185">Reference proteome</keyword>
<feature type="signal peptide" evidence="8">
    <location>
        <begin position="1"/>
        <end position="21"/>
    </location>
</feature>
<evidence type="ECO:0000256" key="6">
    <source>
        <dbReference type="PIRSR" id="PIRSR615500-1"/>
    </source>
</evidence>
<dbReference type="InterPro" id="IPR023828">
    <property type="entry name" value="Peptidase_S8_Ser-AS"/>
</dbReference>
<evidence type="ECO:0008006" key="14">
    <source>
        <dbReference type="Google" id="ProtNLM"/>
    </source>
</evidence>
<feature type="domain" description="Inhibitor I9" evidence="10">
    <location>
        <begin position="26"/>
        <end position="100"/>
    </location>
</feature>
<dbReference type="PaxDb" id="65489-OBART02G11720.1"/>
<comment type="similarity">
    <text evidence="1 7">Belongs to the peptidase S8 family.</text>
</comment>
<evidence type="ECO:0000313" key="12">
    <source>
        <dbReference type="EnsemblPlants" id="OBART02G11720.1"/>
    </source>
</evidence>
<feature type="active site" description="Charge relay system" evidence="6 7">
    <location>
        <position position="767"/>
    </location>
</feature>
<feature type="active site" description="Charge relay system" evidence="6 7">
    <location>
        <position position="836"/>
    </location>
</feature>
<feature type="domain" description="Peptidase S8/S53" evidence="9">
    <location>
        <begin position="758"/>
        <end position="1185"/>
    </location>
</feature>
<sequence>MDSRSALLLLVLLVSPFFTNASSRLYIVYMGEKKHDDPSVVTASHHDTLTSVLGSKDGAMKSIMYSYKHGFSGFAAMLTESQAEELARLPEVISVKPNTYHQAQTTRSWDFLGLNYNEQSGLLKKAKNGEDVIVGVIDSGGAGEHYETLHAVARGIPVVFGGGNDGPTPQIVRNTVPWVITVAASTIDRAFPTVISLGNNEKFVGQSLYYNATASSNKFQMLVDGSSCDAETLASINITRKVVLCSPPSMTPPRLLLGDVIGRVIKAGANGLIFVQYSVSNALDFLNACSRASVPCVLVDYEITRRIESYMTSTSTPMVKVSPAMTVVGSGVLSPRIAAFSSRGPSSLFPGILKPDIAAPGVSILAAVGDSYELKSGTSMACPHVSAVVALLKMVHPDWSPAMIKSAIVTTASVTDRFGMPIQAEAVPRKVADPFDFGGGHIEPDKAIDPGLVYDIDPSHYTKFFNCTFLEAEDDCESYMEQIYQLNLPSIAVPKLKDSVTVWRTVTNVGEAEATYHAVLEAPVGMTMSVEPSVITFTRGGSRSLTFKVTFTTTQRVQGGYTFGSLTWLDDKDDGNGGSWRQRPRDSNCHELREFNGVRKTVVARQGGFMVQYGRSKCGIDVRGFGRQQRRAGIAVGSIWWLSYVETEMVRRRLYIVYMGEKKHDDPSVVTASHHDALTSVFGSKDEAMKSIVYSYKHGFSGFAAMLTESQADELAKLPGVITVKPNTYHETHTTRSWDFLGLNYYEQSSLLKKAGYGEDVIVGVVDTGIWPESQSFDDNSYGPVPARWKGKCQTGVAFNTTNCNRKIIGARWYSSGIPDESLKGDYMSPRDLNGHGTHTASTIAGKQVRNASHHRSGLAAGVARGGAPRARLAVYKACWGTTGTCSTAAVLAAVDDAINDGVDVLSLSLGIGSDIPGTLHAVASGITVVFAGGNAGPAPQTVENVVPWVITVAASTIDRSFPTVVSLGNKQKLVGQSLNYNATKNNSNYHMLVFGSSCDEESLATVNVTGKIVLCYAPLEAAATSSPNPAFGTAAIGIAKGGAKGLIFAHQRTNIFDDLENCNKILPAGCMMVDFEIAARIASYLNSTRKTVAKISRAVTVVGNGVLAPRVAAFSSRGPSIDFPGILKPDVAAPGVSILAAVGDSYKFMSGTSMACPHVSAVAALLKSVHPDWSPAMINAASVTDRFGMPIQAEGVPRKVADPFDFGGGHIDPDKSVDPGLVYDIDPKEYTKLFNCTLGPKEDCESYVGQLYQLNLPSIAVPDLKDSITVWRTVTNVGGSEATYKASIEAPAGVIMSVEPSVITFTKGGSRSAKFKVTFTAKQRVQGVYTFGSLTWVDGVTHSVRIPVVLYIVYMGEKKHDDPSVVTASHHDALTSVFESKDEAMKSIVYSYKHGFSGFAAMLTESQADEVEKLPGVVSVKPNTYHKAHTTRSWDFLGLNYYEQSSLLKKAKYGEDVIVGVVDTGIWPTSRSFDDNGYGPVPARWKGKCQTGADFNATSCNRKIIGARWYSGDIPDELLKGEYMSPRDLSGHGTHAASTIVGGQVCWGVPAQCGGAAILAAIDDAINDGVDVLSLSLGGYGEVAGTLHAVARGITVVFAGGNEGPVPQSVSNAVPWVITVAASTIDRSFPTVISLGNKEKLVGQSLNYNATMNSSNFHMLVDGQRCDEDSLASVNITGKIVLCSAPLEAANSSPNSAFAATFVAVVKRRARGLIYAQYSANVLVGFEDYCHLYLPASCVLVDYEIASRIASYAKSTRKSVVKISRVVSMVGNGVLAPRIAMFSSRGPSNEFPAILKPDISAPGVSILAAVGDSYKFMSGTSMACPHVSAVAALLKSVHPYWSPAMIKSAIHR</sequence>
<dbReference type="GO" id="GO:0004252">
    <property type="term" value="F:serine-type endopeptidase activity"/>
    <property type="evidence" value="ECO:0007669"/>
    <property type="project" value="UniProtKB-UniRule"/>
</dbReference>
<dbReference type="SUPFAM" id="SSF52743">
    <property type="entry name" value="Subtilisin-like"/>
    <property type="match status" value="4"/>
</dbReference>
<dbReference type="Gene3D" id="2.60.40.2310">
    <property type="match status" value="2"/>
</dbReference>
<dbReference type="Proteomes" id="UP000026960">
    <property type="component" value="Chromosome 2"/>
</dbReference>
<dbReference type="InterPro" id="IPR036852">
    <property type="entry name" value="Peptidase_S8/S53_dom_sf"/>
</dbReference>
<dbReference type="Pfam" id="PF05922">
    <property type="entry name" value="Inhibitor_I9"/>
    <property type="match status" value="3"/>
</dbReference>
<dbReference type="InterPro" id="IPR041469">
    <property type="entry name" value="Subtilisin-like_FN3"/>
</dbReference>
<evidence type="ECO:0000256" key="8">
    <source>
        <dbReference type="SAM" id="SignalP"/>
    </source>
</evidence>
<dbReference type="InterPro" id="IPR034197">
    <property type="entry name" value="Peptidases_S8_3"/>
</dbReference>
<dbReference type="InterPro" id="IPR045051">
    <property type="entry name" value="SBT"/>
</dbReference>
<dbReference type="FunFam" id="3.40.50.200:FF:000006">
    <property type="entry name" value="Subtilisin-like protease SBT1.5"/>
    <property type="match status" value="1"/>
</dbReference>
<dbReference type="CDD" id="cd04852">
    <property type="entry name" value="Peptidases_S8_3"/>
    <property type="match status" value="1"/>
</dbReference>
<evidence type="ECO:0000256" key="3">
    <source>
        <dbReference type="ARBA" id="ARBA00022729"/>
    </source>
</evidence>
<evidence type="ECO:0000256" key="2">
    <source>
        <dbReference type="ARBA" id="ARBA00022670"/>
    </source>
</evidence>
<reference evidence="12" key="2">
    <citation type="submission" date="2015-03" db="UniProtKB">
        <authorList>
            <consortium name="EnsemblPlants"/>
        </authorList>
    </citation>
    <scope>IDENTIFICATION</scope>
</reference>
<feature type="chain" id="PRO_5002261367" description="Subtilisin-like protease" evidence="8">
    <location>
        <begin position="22"/>
        <end position="1853"/>
    </location>
</feature>
<reference evidence="12" key="1">
    <citation type="journal article" date="2009" name="Rice">
        <title>De Novo Next Generation Sequencing of Plant Genomes.</title>
        <authorList>
            <person name="Rounsley S."/>
            <person name="Marri P.R."/>
            <person name="Yu Y."/>
            <person name="He R."/>
            <person name="Sisneros N."/>
            <person name="Goicoechea J.L."/>
            <person name="Lee S.J."/>
            <person name="Angelova A."/>
            <person name="Kudrna D."/>
            <person name="Luo M."/>
            <person name="Affourtit J."/>
            <person name="Desany B."/>
            <person name="Knight J."/>
            <person name="Niazi F."/>
            <person name="Egholm M."/>
            <person name="Wing R.A."/>
        </authorList>
    </citation>
    <scope>NUCLEOTIDE SEQUENCE [LARGE SCALE GENOMIC DNA]</scope>
    <source>
        <strain evidence="12">cv. IRGC 105608</strain>
    </source>
</reference>
<feature type="domain" description="Subtilisin-like protease fibronectin type-III" evidence="11">
    <location>
        <begin position="485"/>
        <end position="572"/>
    </location>
</feature>
<name>A0A0D3F3F2_9ORYZ</name>
<accession>A0A0D3F3F2</accession>
<organism evidence="12">
    <name type="scientific">Oryza barthii</name>
    <dbReference type="NCBI Taxonomy" id="65489"/>
    <lineage>
        <taxon>Eukaryota</taxon>
        <taxon>Viridiplantae</taxon>
        <taxon>Streptophyta</taxon>
        <taxon>Embryophyta</taxon>
        <taxon>Tracheophyta</taxon>
        <taxon>Spermatophyta</taxon>
        <taxon>Magnoliopsida</taxon>
        <taxon>Liliopsida</taxon>
        <taxon>Poales</taxon>
        <taxon>Poaceae</taxon>
        <taxon>BOP clade</taxon>
        <taxon>Oryzoideae</taxon>
        <taxon>Oryzeae</taxon>
        <taxon>Oryzinae</taxon>
        <taxon>Oryza</taxon>
    </lineage>
</organism>
<evidence type="ECO:0000256" key="4">
    <source>
        <dbReference type="ARBA" id="ARBA00022801"/>
    </source>
</evidence>
<evidence type="ECO:0000259" key="9">
    <source>
        <dbReference type="Pfam" id="PF00082"/>
    </source>
</evidence>
<feature type="active site" description="Charge relay system" evidence="6 7">
    <location>
        <position position="1154"/>
    </location>
</feature>
<evidence type="ECO:0000256" key="5">
    <source>
        <dbReference type="ARBA" id="ARBA00022825"/>
    </source>
</evidence>
<dbReference type="InterPro" id="IPR010259">
    <property type="entry name" value="S8pro/Inhibitor_I9"/>
</dbReference>
<keyword evidence="4 7" id="KW-0378">Hydrolase</keyword>
<keyword evidence="3 8" id="KW-0732">Signal</keyword>
<evidence type="ECO:0000256" key="1">
    <source>
        <dbReference type="ARBA" id="ARBA00011073"/>
    </source>
</evidence>
<protein>
    <recommendedName>
        <fullName evidence="14">Subtilisin-like protease</fullName>
    </recommendedName>
</protein>
<dbReference type="FunFam" id="3.30.70.80:FF:000002">
    <property type="entry name" value="Subtilisin-like protease SBT5.3"/>
    <property type="match status" value="3"/>
</dbReference>
<dbReference type="InterPro" id="IPR015500">
    <property type="entry name" value="Peptidase_S8_subtilisin-rel"/>
</dbReference>
<keyword evidence="2 7" id="KW-0645">Protease</keyword>
<dbReference type="Gramene" id="OBART02G11720.1">
    <property type="protein sequence ID" value="OBART02G11720.1"/>
    <property type="gene ID" value="OBART02G11720"/>
</dbReference>
<evidence type="ECO:0000313" key="13">
    <source>
        <dbReference type="Proteomes" id="UP000026960"/>
    </source>
</evidence>
<dbReference type="EnsemblPlants" id="OBART02G11720.1">
    <property type="protein sequence ID" value="OBART02G11720.1"/>
    <property type="gene ID" value="OBART02G11720"/>
</dbReference>
<feature type="active site" description="Charge relay system" evidence="7">
    <location>
        <position position="1464"/>
    </location>
</feature>
<dbReference type="Pfam" id="PF17766">
    <property type="entry name" value="fn3_6"/>
    <property type="match status" value="2"/>
</dbReference>
<dbReference type="CDD" id="cd02120">
    <property type="entry name" value="PA_subtilisin_like"/>
    <property type="match status" value="2"/>
</dbReference>
<dbReference type="PANTHER" id="PTHR10795">
    <property type="entry name" value="PROPROTEIN CONVERTASE SUBTILISIN/KEXIN"/>
    <property type="match status" value="1"/>
</dbReference>
<evidence type="ECO:0000259" key="11">
    <source>
        <dbReference type="Pfam" id="PF17766"/>
    </source>
</evidence>
<evidence type="ECO:0000259" key="10">
    <source>
        <dbReference type="Pfam" id="PF05922"/>
    </source>
</evidence>
<dbReference type="PROSITE" id="PS00138">
    <property type="entry name" value="SUBTILASE_SER"/>
    <property type="match status" value="3"/>
</dbReference>
<feature type="domain" description="Inhibitor I9" evidence="10">
    <location>
        <begin position="1352"/>
        <end position="1429"/>
    </location>
</feature>
<comment type="caution">
    <text evidence="7">Lacks conserved residue(s) required for the propagation of feature annotation.</text>
</comment>
<evidence type="ECO:0000256" key="7">
    <source>
        <dbReference type="PROSITE-ProRule" id="PRU01240"/>
    </source>
</evidence>
<feature type="active site" description="Charge relay system" evidence="7">
    <location>
        <position position="1533"/>
    </location>
</feature>
<dbReference type="eggNOG" id="ENOG502R8FD">
    <property type="taxonomic scope" value="Eukaryota"/>
</dbReference>
<dbReference type="PRINTS" id="PR00723">
    <property type="entry name" value="SUBTILISIN"/>
</dbReference>